<keyword evidence="1" id="KW-1133">Transmembrane helix</keyword>
<evidence type="ECO:0000313" key="2">
    <source>
        <dbReference type="EMBL" id="OOS23840.1"/>
    </source>
</evidence>
<evidence type="ECO:0000256" key="1">
    <source>
        <dbReference type="SAM" id="Phobius"/>
    </source>
</evidence>
<feature type="transmembrane region" description="Helical" evidence="1">
    <location>
        <begin position="114"/>
        <end position="137"/>
    </location>
</feature>
<accession>A0A1T0CNA9</accession>
<keyword evidence="3" id="KW-1185">Reference proteome</keyword>
<feature type="transmembrane region" description="Helical" evidence="1">
    <location>
        <begin position="12"/>
        <end position="34"/>
    </location>
</feature>
<keyword evidence="1" id="KW-0472">Membrane</keyword>
<reference evidence="2 3" key="1">
    <citation type="submission" date="2017-02" db="EMBL/GenBank/DDBJ databases">
        <title>Draft genome sequence of Moraxella porci CCUG 54912T type strain.</title>
        <authorList>
            <person name="Salva-Serra F."/>
            <person name="Engstrom-Jakobsson H."/>
            <person name="Thorell K."/>
            <person name="Jaen-Luchoro D."/>
            <person name="Gonzales-Siles L."/>
            <person name="Karlsson R."/>
            <person name="Yazdan S."/>
            <person name="Boulund F."/>
            <person name="Johnning A."/>
            <person name="Engstrand L."/>
            <person name="Kristiansson E."/>
            <person name="Moore E."/>
        </authorList>
    </citation>
    <scope>NUCLEOTIDE SEQUENCE [LARGE SCALE GENOMIC DNA]</scope>
    <source>
        <strain evidence="2 3">CCUG 54912</strain>
    </source>
</reference>
<sequence length="142" mass="15924">MFSQFSDLKDVLPTVYVCTSLFVALCVIIEATLLEKNGGKMPVGRIFMVVSIFSTAWTLVSGLAWFFLELELFGSVVAFVYPLYSILGLLYSARLMRGVDLPDDPAQIALPIKYLHYCRSFGIVYFALCLVAVFELFGRIQI</sequence>
<feature type="transmembrane region" description="Helical" evidence="1">
    <location>
        <begin position="73"/>
        <end position="93"/>
    </location>
</feature>
<name>A0A1T0CNA9_9GAMM</name>
<dbReference type="Proteomes" id="UP000190683">
    <property type="component" value="Unassembled WGS sequence"/>
</dbReference>
<keyword evidence="1" id="KW-0812">Transmembrane</keyword>
<dbReference type="AlphaFoldDB" id="A0A1T0CNA9"/>
<dbReference type="EMBL" id="MUYV01000012">
    <property type="protein sequence ID" value="OOS23840.1"/>
    <property type="molecule type" value="Genomic_DNA"/>
</dbReference>
<feature type="transmembrane region" description="Helical" evidence="1">
    <location>
        <begin position="46"/>
        <end position="67"/>
    </location>
</feature>
<organism evidence="2 3">
    <name type="scientific">Moraxella porci DSM 25326</name>
    <dbReference type="NCBI Taxonomy" id="573983"/>
    <lineage>
        <taxon>Bacteria</taxon>
        <taxon>Pseudomonadati</taxon>
        <taxon>Pseudomonadota</taxon>
        <taxon>Gammaproteobacteria</taxon>
        <taxon>Moraxellales</taxon>
        <taxon>Moraxellaceae</taxon>
        <taxon>Moraxella</taxon>
    </lineage>
</organism>
<gene>
    <name evidence="2" type="ORF">B0681_09395</name>
</gene>
<evidence type="ECO:0000313" key="3">
    <source>
        <dbReference type="Proteomes" id="UP000190683"/>
    </source>
</evidence>
<dbReference type="RefSeq" id="WP_078318480.1">
    <property type="nucleotide sequence ID" value="NZ_MUYV01000012.1"/>
</dbReference>
<comment type="caution">
    <text evidence="2">The sequence shown here is derived from an EMBL/GenBank/DDBJ whole genome shotgun (WGS) entry which is preliminary data.</text>
</comment>
<protein>
    <submittedName>
        <fullName evidence="2">Uncharacterized protein</fullName>
    </submittedName>
</protein>
<proteinExistence type="predicted"/>